<dbReference type="KEGG" id="csci:HDCHBGLK_01562"/>
<reference evidence="1 2" key="1">
    <citation type="journal article" date="2019" name="Appl. Environ. Microbiol.">
        <title>Clostridium scindens ATCC 35704: integration of nutritional requirements, the complete genome sequence, and global transcriptional responses to bile acids.</title>
        <authorList>
            <person name="Devendran S."/>
            <person name="Shrestha R."/>
            <person name="Alves J.M.P."/>
            <person name="Wolf P.G."/>
            <person name="Ly L."/>
            <person name="Hernandez A.G."/>
            <person name="Mendez-Garcia C."/>
            <person name="Inboden A."/>
            <person name="Wiley J."/>
            <person name="Paul O."/>
            <person name="Allen A."/>
            <person name="Springer E."/>
            <person name="Wright C.L."/>
            <person name="Fields C.J."/>
            <person name="Daniel S.L."/>
            <person name="Ridlon J.M."/>
        </authorList>
    </citation>
    <scope>NUCLEOTIDE SEQUENCE [LARGE SCALE GENOMIC DNA]</scope>
    <source>
        <strain evidence="1 2">ATCC 35704</strain>
    </source>
</reference>
<keyword evidence="2" id="KW-1185">Reference proteome</keyword>
<accession>B0NKC4</accession>
<dbReference type="EMBL" id="CP036170">
    <property type="protein sequence ID" value="QBF74166.1"/>
    <property type="molecule type" value="Genomic_DNA"/>
</dbReference>
<dbReference type="AlphaFoldDB" id="B0NKC4"/>
<dbReference type="HOGENOM" id="CLU_192065_0_0_9"/>
<gene>
    <name evidence="1" type="ORF">HDCHBGLK_01562</name>
</gene>
<proteinExistence type="predicted"/>
<evidence type="ECO:0000313" key="1">
    <source>
        <dbReference type="EMBL" id="QBF74166.1"/>
    </source>
</evidence>
<sequence length="85" mass="9696">MVGFIACVALVFSILCFYKIHTLKKDKTKEDRGKSRETEAVPDILDQGCKRDYSVKKQFKTVALCSCFSFFNKTMLTDDICRGTI</sequence>
<evidence type="ECO:0000313" key="2">
    <source>
        <dbReference type="Proteomes" id="UP000289664"/>
    </source>
</evidence>
<name>B0NKC4_CLOS5</name>
<organism evidence="1 2">
    <name type="scientific">Clostridium scindens (strain ATCC 35704 / DSM 5676 / VPI 13733 / 19)</name>
    <dbReference type="NCBI Taxonomy" id="411468"/>
    <lineage>
        <taxon>Bacteria</taxon>
        <taxon>Bacillati</taxon>
        <taxon>Bacillota</taxon>
        <taxon>Clostridia</taxon>
        <taxon>Lachnospirales</taxon>
        <taxon>Lachnospiraceae</taxon>
    </lineage>
</organism>
<dbReference type="Proteomes" id="UP000289664">
    <property type="component" value="Chromosome"/>
</dbReference>
<protein>
    <submittedName>
        <fullName evidence="1">Uncharacterized protein</fullName>
    </submittedName>
</protein>
<dbReference type="STRING" id="411468.CLOSCI_03966"/>